<keyword evidence="2" id="KW-1185">Reference proteome</keyword>
<reference evidence="1 2" key="2">
    <citation type="journal article" date="2017" name="Genome Biol.">
        <title>New reference genome sequences of hot pepper reveal the massive evolution of plant disease-resistance genes by retroduplication.</title>
        <authorList>
            <person name="Kim S."/>
            <person name="Park J."/>
            <person name="Yeom S.I."/>
            <person name="Kim Y.M."/>
            <person name="Seo E."/>
            <person name="Kim K.T."/>
            <person name="Kim M.S."/>
            <person name="Lee J.M."/>
            <person name="Cheong K."/>
            <person name="Shin H.S."/>
            <person name="Kim S.B."/>
            <person name="Han K."/>
            <person name="Lee J."/>
            <person name="Park M."/>
            <person name="Lee H.A."/>
            <person name="Lee H.Y."/>
            <person name="Lee Y."/>
            <person name="Oh S."/>
            <person name="Lee J.H."/>
            <person name="Choi E."/>
            <person name="Choi E."/>
            <person name="Lee S.E."/>
            <person name="Jeon J."/>
            <person name="Kim H."/>
            <person name="Choi G."/>
            <person name="Song H."/>
            <person name="Lee J."/>
            <person name="Lee S.C."/>
            <person name="Kwon J.K."/>
            <person name="Lee H.Y."/>
            <person name="Koo N."/>
            <person name="Hong Y."/>
            <person name="Kim R.W."/>
            <person name="Kang W.H."/>
            <person name="Huh J.H."/>
            <person name="Kang B.C."/>
            <person name="Yang T.J."/>
            <person name="Lee Y.H."/>
            <person name="Bennetzen J.L."/>
            <person name="Choi D."/>
        </authorList>
    </citation>
    <scope>NUCLEOTIDE SEQUENCE [LARGE SCALE GENOMIC DNA]</scope>
    <source>
        <strain evidence="2">cv. CM334</strain>
    </source>
</reference>
<sequence length="184" mass="21310">MGKIDNSAYNNLKVGPNSTSKLAHKLLSVVLHEDMVNLLDFIKKLDNECVQISVLNKDRIEELTFVSAFFHHYHYLLAEGCNEEIMSCISNEIHDLVQSRFRQSGEEMLVKLMDHEIPRLLENVRSCISSYSNAESSDVTMTEDHLVELLDAIVMYLQYLHKYCSELTQYEHIDESSIYLDLFD</sequence>
<dbReference type="Proteomes" id="UP000222542">
    <property type="component" value="Unassembled WGS sequence"/>
</dbReference>
<proteinExistence type="predicted"/>
<evidence type="ECO:0000313" key="1">
    <source>
        <dbReference type="EMBL" id="PHT81978.1"/>
    </source>
</evidence>
<dbReference type="Gramene" id="PHT81978">
    <property type="protein sequence ID" value="PHT81978"/>
    <property type="gene ID" value="T459_14993"/>
</dbReference>
<reference evidence="1 2" key="1">
    <citation type="journal article" date="2014" name="Nat. Genet.">
        <title>Genome sequence of the hot pepper provides insights into the evolution of pungency in Capsicum species.</title>
        <authorList>
            <person name="Kim S."/>
            <person name="Park M."/>
            <person name="Yeom S.I."/>
            <person name="Kim Y.M."/>
            <person name="Lee J.M."/>
            <person name="Lee H.A."/>
            <person name="Seo E."/>
            <person name="Choi J."/>
            <person name="Cheong K."/>
            <person name="Kim K.T."/>
            <person name="Jung K."/>
            <person name="Lee G.W."/>
            <person name="Oh S.K."/>
            <person name="Bae C."/>
            <person name="Kim S.B."/>
            <person name="Lee H.Y."/>
            <person name="Kim S.Y."/>
            <person name="Kim M.S."/>
            <person name="Kang B.C."/>
            <person name="Jo Y.D."/>
            <person name="Yang H.B."/>
            <person name="Jeong H.J."/>
            <person name="Kang W.H."/>
            <person name="Kwon J.K."/>
            <person name="Shin C."/>
            <person name="Lim J.Y."/>
            <person name="Park J.H."/>
            <person name="Huh J.H."/>
            <person name="Kim J.S."/>
            <person name="Kim B.D."/>
            <person name="Cohen O."/>
            <person name="Paran I."/>
            <person name="Suh M.C."/>
            <person name="Lee S.B."/>
            <person name="Kim Y.K."/>
            <person name="Shin Y."/>
            <person name="Noh S.J."/>
            <person name="Park J."/>
            <person name="Seo Y.S."/>
            <person name="Kwon S.Y."/>
            <person name="Kim H.A."/>
            <person name="Park J.M."/>
            <person name="Kim H.J."/>
            <person name="Choi S.B."/>
            <person name="Bosland P.W."/>
            <person name="Reeves G."/>
            <person name="Jo S.H."/>
            <person name="Lee B.W."/>
            <person name="Cho H.T."/>
            <person name="Choi H.S."/>
            <person name="Lee M.S."/>
            <person name="Yu Y."/>
            <person name="Do Choi Y."/>
            <person name="Park B.S."/>
            <person name="van Deynze A."/>
            <person name="Ashrafi H."/>
            <person name="Hill T."/>
            <person name="Kim W.T."/>
            <person name="Pai H.S."/>
            <person name="Ahn H.K."/>
            <person name="Yeam I."/>
            <person name="Giovannoni J.J."/>
            <person name="Rose J.K."/>
            <person name="Sorensen I."/>
            <person name="Lee S.J."/>
            <person name="Kim R.W."/>
            <person name="Choi I.Y."/>
            <person name="Choi B.S."/>
            <person name="Lim J.S."/>
            <person name="Lee Y.H."/>
            <person name="Choi D."/>
        </authorList>
    </citation>
    <scope>NUCLEOTIDE SEQUENCE [LARGE SCALE GENOMIC DNA]</scope>
    <source>
        <strain evidence="2">cv. CM334</strain>
    </source>
</reference>
<accession>A0A2G2ZJ01</accession>
<dbReference type="AlphaFoldDB" id="A0A2G2ZJ01"/>
<evidence type="ECO:0000313" key="2">
    <source>
        <dbReference type="Proteomes" id="UP000222542"/>
    </source>
</evidence>
<dbReference type="EMBL" id="AYRZ02000005">
    <property type="protein sequence ID" value="PHT81978.1"/>
    <property type="molecule type" value="Genomic_DNA"/>
</dbReference>
<comment type="caution">
    <text evidence="1">The sequence shown here is derived from an EMBL/GenBank/DDBJ whole genome shotgun (WGS) entry which is preliminary data.</text>
</comment>
<gene>
    <name evidence="1" type="ORF">T459_14993</name>
</gene>
<name>A0A2G2ZJ01_CAPAN</name>
<organism evidence="1 2">
    <name type="scientific">Capsicum annuum</name>
    <name type="common">Capsicum pepper</name>
    <dbReference type="NCBI Taxonomy" id="4072"/>
    <lineage>
        <taxon>Eukaryota</taxon>
        <taxon>Viridiplantae</taxon>
        <taxon>Streptophyta</taxon>
        <taxon>Embryophyta</taxon>
        <taxon>Tracheophyta</taxon>
        <taxon>Spermatophyta</taxon>
        <taxon>Magnoliopsida</taxon>
        <taxon>eudicotyledons</taxon>
        <taxon>Gunneridae</taxon>
        <taxon>Pentapetalae</taxon>
        <taxon>asterids</taxon>
        <taxon>lamiids</taxon>
        <taxon>Solanales</taxon>
        <taxon>Solanaceae</taxon>
        <taxon>Solanoideae</taxon>
        <taxon>Capsiceae</taxon>
        <taxon>Capsicum</taxon>
    </lineage>
</organism>
<protein>
    <submittedName>
        <fullName evidence="1">Uncharacterized protein</fullName>
    </submittedName>
</protein>